<comment type="caution">
    <text evidence="1">The sequence shown here is derived from an EMBL/GenBank/DDBJ whole genome shotgun (WGS) entry which is preliminary data.</text>
</comment>
<dbReference type="CDD" id="cd00448">
    <property type="entry name" value="YjgF_YER057c_UK114_family"/>
    <property type="match status" value="1"/>
</dbReference>
<evidence type="ECO:0000313" key="1">
    <source>
        <dbReference type="EMBL" id="TKF26557.1"/>
    </source>
</evidence>
<dbReference type="InterPro" id="IPR035959">
    <property type="entry name" value="RutC-like_sf"/>
</dbReference>
<sequence>MSCKTLNFYNPEKLFNPTPFGFCHTVKTSANGEFVFISGQSGGEGLEHELDKDFRRQVQVVLSNLYIALKAHELGFSDVAKITVLIVDHDSDKLHIWSEEMLKRWSPKSLPASTLIPVPKLALDGMQIEVDAVAFKS</sequence>
<dbReference type="RefSeq" id="WP_136997823.1">
    <property type="nucleotide sequence ID" value="NZ_JBFRJO010000007.1"/>
</dbReference>
<dbReference type="PANTHER" id="PTHR43857">
    <property type="entry name" value="BLR7761 PROTEIN"/>
    <property type="match status" value="1"/>
</dbReference>
<dbReference type="Proteomes" id="UP000305234">
    <property type="component" value="Unassembled WGS sequence"/>
</dbReference>
<proteinExistence type="predicted"/>
<reference evidence="1 2" key="1">
    <citation type="submission" date="2019-04" db="EMBL/GenBank/DDBJ databases">
        <title>A reverse ecology approach based on a biological definition of microbial populations.</title>
        <authorList>
            <person name="Arevalo P."/>
            <person name="Vaninsberghe D."/>
            <person name="Elsherbini J."/>
            <person name="Gore J."/>
            <person name="Polz M."/>
        </authorList>
    </citation>
    <scope>NUCLEOTIDE SEQUENCE [LARGE SCALE GENOMIC DNA]</scope>
    <source>
        <strain evidence="1 2">10N.261.46.E4</strain>
    </source>
</reference>
<dbReference type="AlphaFoldDB" id="A0A4U1Z2V1"/>
<protein>
    <submittedName>
        <fullName evidence="1">RidA family protein</fullName>
    </submittedName>
</protein>
<dbReference type="PANTHER" id="PTHR43857:SF1">
    <property type="entry name" value="YJGH FAMILY PROTEIN"/>
    <property type="match status" value="1"/>
</dbReference>
<dbReference type="EMBL" id="SYUW01000019">
    <property type="protein sequence ID" value="TKF26557.1"/>
    <property type="molecule type" value="Genomic_DNA"/>
</dbReference>
<gene>
    <name evidence="1" type="ORF">FCV52_07875</name>
</gene>
<evidence type="ECO:0000313" key="2">
    <source>
        <dbReference type="Proteomes" id="UP000305234"/>
    </source>
</evidence>
<accession>A0A4U1Z2V1</accession>
<dbReference type="InterPro" id="IPR006175">
    <property type="entry name" value="YjgF/YER057c/UK114"/>
</dbReference>
<dbReference type="Gene3D" id="3.30.1330.40">
    <property type="entry name" value="RutC-like"/>
    <property type="match status" value="1"/>
</dbReference>
<name>A0A4U1Z2V1_9VIBR</name>
<organism evidence="1 2">
    <name type="scientific">Vibrio kanaloae</name>
    <dbReference type="NCBI Taxonomy" id="170673"/>
    <lineage>
        <taxon>Bacteria</taxon>
        <taxon>Pseudomonadati</taxon>
        <taxon>Pseudomonadota</taxon>
        <taxon>Gammaproteobacteria</taxon>
        <taxon>Vibrionales</taxon>
        <taxon>Vibrionaceae</taxon>
        <taxon>Vibrio</taxon>
    </lineage>
</organism>
<dbReference type="Pfam" id="PF01042">
    <property type="entry name" value="Ribonuc_L-PSP"/>
    <property type="match status" value="1"/>
</dbReference>
<dbReference type="SUPFAM" id="SSF55298">
    <property type="entry name" value="YjgF-like"/>
    <property type="match status" value="1"/>
</dbReference>